<gene>
    <name evidence="2" type="ORF">BN946_scf185043.g230</name>
</gene>
<reference evidence="2" key="1">
    <citation type="submission" date="2014-01" db="EMBL/GenBank/DDBJ databases">
        <title>The genome of the white-rot fungus Pycnoporus cinnabarinus: a basidiomycete model with a versatile arsenal for lignocellulosic biomass breakdown.</title>
        <authorList>
            <person name="Levasseur A."/>
            <person name="Lomascolo A."/>
            <person name="Ruiz-Duenas F.J."/>
            <person name="Uzan E."/>
            <person name="Piumi F."/>
            <person name="Kues U."/>
            <person name="Ram A.F.J."/>
            <person name="Murat C."/>
            <person name="Haon M."/>
            <person name="Benoit I."/>
            <person name="Arfi Y."/>
            <person name="Chevret D."/>
            <person name="Drula E."/>
            <person name="Kwon M.J."/>
            <person name="Gouret P."/>
            <person name="Lesage-Meessen L."/>
            <person name="Lombard V."/>
            <person name="Mariette J."/>
            <person name="Noirot C."/>
            <person name="Park J."/>
            <person name="Patyshakuliyeva A."/>
            <person name="Wieneger R.A.B."/>
            <person name="Wosten H.A.B."/>
            <person name="Martin F."/>
            <person name="Coutinho P.M."/>
            <person name="de Vries R."/>
            <person name="Martinez A.T."/>
            <person name="Klopp C."/>
            <person name="Pontarotti P."/>
            <person name="Henrissat B."/>
            <person name="Record E."/>
        </authorList>
    </citation>
    <scope>NUCLEOTIDE SEQUENCE [LARGE SCALE GENOMIC DNA]</scope>
    <source>
        <strain evidence="2">BRFM137</strain>
    </source>
</reference>
<evidence type="ECO:0000313" key="2">
    <source>
        <dbReference type="EMBL" id="CDO74179.1"/>
    </source>
</evidence>
<dbReference type="OrthoDB" id="2554293at2759"/>
<proteinExistence type="predicted"/>
<dbReference type="EMBL" id="CCBP010000125">
    <property type="protein sequence ID" value="CDO74179.1"/>
    <property type="molecule type" value="Genomic_DNA"/>
</dbReference>
<keyword evidence="3" id="KW-1185">Reference proteome</keyword>
<dbReference type="Proteomes" id="UP000029665">
    <property type="component" value="Unassembled WGS sequence"/>
</dbReference>
<name>A0A060SPM4_PYCCI</name>
<sequence>MACKQELGSPPPTDTSTSSDIHFASAKLSPAQVSRAAAQAVRLCIKDGEFGNALYVVNSACQSVLQGPLQSSEEPKSQLEPIRFGQPVSPRLAAHAFLHGLIRGGYHKKASTYATLMIRAGIPIRTTTLESVVSSVLSRPRHVLQVGPFARVLPPKMARDSPAVLQLQRAGVSNECTRAALDLLHEARAFGQKRTERMYRTLIETLLLQGEILVASLLFVLLLKDFEIKQAQNAPPGKATTPENYITHEMLRISPPSPAALRHTPFPNPLMMSQVLETISSDANGSLSHDMAQSLALFAMLLDTGQIGHGRVAGLISCLYHFPRTDARVWILQDGKPAQVPAYHYFHKVLQRLIGSLTDDNPTPIRRCRLSLRSYHSLLTYALRHRLSPEMASTVLRHMCEVRNPPGQPNAVTFNILLRSGTLLQRMDISETAIAAFRATTEHPKLKVMFEQLESRRKEGSSVAKIPSGSRTFSSQTALAPDFAPRTDVPGFAGTYRLINDARFDAPDAVSDPKAALKADRYTFTSLVMHLTSTGKPNSIADSLFQIMPELALVEHPADGADAPAPIPRKDARKAMQRAVMYGPRVYSCLINALAKAREVGLAERVFVLGQRAERASRQPGFAPCRPWKLSKHSYTALMQAYADVVRKRVPRYKLASSYAGTTLLRARPRRSRKPEVPTIKSGYAQYLDMLHEQSREKRVLTKTQLCRWNAIMLYRSVMSGGKTLFQDLLNMSPEERRRLKPRPKADPTYEVKPDARFFNAALRAFAPAPKRIHPRRRKPAYFRRLWSRSLAGRRRDGYAAAQYSPIFCRVLRAIARRGFDVPLGYRHLLLGKHHFRVHDPRKPRIRSPLAFPRPDWRTDKIFELSTPKSRGLPVRRKTRKRLLRGRRRTAETCV</sequence>
<dbReference type="STRING" id="5643.A0A060SPM4"/>
<dbReference type="AlphaFoldDB" id="A0A060SPM4"/>
<organism evidence="2 3">
    <name type="scientific">Pycnoporus cinnabarinus</name>
    <name type="common">Cinnabar-red polypore</name>
    <name type="synonym">Trametes cinnabarina</name>
    <dbReference type="NCBI Taxonomy" id="5643"/>
    <lineage>
        <taxon>Eukaryota</taxon>
        <taxon>Fungi</taxon>
        <taxon>Dikarya</taxon>
        <taxon>Basidiomycota</taxon>
        <taxon>Agaricomycotina</taxon>
        <taxon>Agaricomycetes</taxon>
        <taxon>Polyporales</taxon>
        <taxon>Polyporaceae</taxon>
        <taxon>Trametes</taxon>
    </lineage>
</organism>
<evidence type="ECO:0000313" key="3">
    <source>
        <dbReference type="Proteomes" id="UP000029665"/>
    </source>
</evidence>
<dbReference type="HOGENOM" id="CLU_017726_0_0_1"/>
<comment type="caution">
    <text evidence="2">The sequence shown here is derived from an EMBL/GenBank/DDBJ whole genome shotgun (WGS) entry which is preliminary data.</text>
</comment>
<accession>A0A060SPM4</accession>
<evidence type="ECO:0000256" key="1">
    <source>
        <dbReference type="SAM" id="MobiDB-lite"/>
    </source>
</evidence>
<dbReference type="OMA" id="AYTVMMQ"/>
<feature type="region of interest" description="Disordered" evidence="1">
    <location>
        <begin position="1"/>
        <end position="20"/>
    </location>
</feature>
<protein>
    <submittedName>
        <fullName evidence="2">Uncharacterized protein</fullName>
    </submittedName>
</protein>